<dbReference type="OrthoDB" id="10251412at2759"/>
<feature type="transmembrane region" description="Helical" evidence="16">
    <location>
        <begin position="20"/>
        <end position="42"/>
    </location>
</feature>
<comment type="similarity">
    <text evidence="2">Belongs to the AAA ATPase family. BCS1 subfamily.</text>
</comment>
<dbReference type="InterPro" id="IPR057495">
    <property type="entry name" value="AAA_lid_BCS1"/>
</dbReference>
<comment type="subcellular location">
    <subcellularLocation>
        <location evidence="1">Mitochondrion inner membrane</location>
        <topology evidence="1">Single-pass membrane protein</topology>
    </subcellularLocation>
</comment>
<keyword evidence="4 16" id="KW-0812">Transmembrane</keyword>
<dbReference type="Pfam" id="PF08740">
    <property type="entry name" value="BCS1_N"/>
    <property type="match status" value="1"/>
</dbReference>
<keyword evidence="10" id="KW-0496">Mitochondrion</keyword>
<name>A0A1D1UXI0_RAMVA</name>
<comment type="caution">
    <text evidence="19">The sequence shown here is derived from an EMBL/GenBank/DDBJ whole genome shotgun (WGS) entry which is preliminary data.</text>
</comment>
<dbReference type="SMART" id="SM00382">
    <property type="entry name" value="AAA"/>
    <property type="match status" value="1"/>
</dbReference>
<dbReference type="SUPFAM" id="SSF52540">
    <property type="entry name" value="P-loop containing nucleoside triphosphate hydrolases"/>
    <property type="match status" value="1"/>
</dbReference>
<keyword evidence="7" id="KW-0378">Hydrolase</keyword>
<evidence type="ECO:0000256" key="8">
    <source>
        <dbReference type="ARBA" id="ARBA00022840"/>
    </source>
</evidence>
<evidence type="ECO:0000256" key="6">
    <source>
        <dbReference type="ARBA" id="ARBA00022792"/>
    </source>
</evidence>
<dbReference type="CDD" id="cd19510">
    <property type="entry name" value="RecA-like_BCS1"/>
    <property type="match status" value="1"/>
</dbReference>
<dbReference type="GO" id="GO:0034551">
    <property type="term" value="P:mitochondrial respiratory chain complex III assembly"/>
    <property type="evidence" value="ECO:0007669"/>
    <property type="project" value="UniProtKB-ARBA"/>
</dbReference>
<dbReference type="InterPro" id="IPR027417">
    <property type="entry name" value="P-loop_NTPase"/>
</dbReference>
<evidence type="ECO:0000256" key="2">
    <source>
        <dbReference type="ARBA" id="ARBA00007448"/>
    </source>
</evidence>
<dbReference type="EMBL" id="BDGG01000001">
    <property type="protein sequence ID" value="GAU90868.1"/>
    <property type="molecule type" value="Genomic_DNA"/>
</dbReference>
<comment type="catalytic activity">
    <reaction evidence="13">
        <text>ATP + H2O = ADP + phosphate + H(+)</text>
        <dbReference type="Rhea" id="RHEA:13065"/>
        <dbReference type="ChEBI" id="CHEBI:15377"/>
        <dbReference type="ChEBI" id="CHEBI:15378"/>
        <dbReference type="ChEBI" id="CHEBI:30616"/>
        <dbReference type="ChEBI" id="CHEBI:43474"/>
        <dbReference type="ChEBI" id="CHEBI:456216"/>
    </reaction>
    <physiologicalReaction direction="left-to-right" evidence="13">
        <dbReference type="Rhea" id="RHEA:13066"/>
    </physiologicalReaction>
</comment>
<evidence type="ECO:0000256" key="13">
    <source>
        <dbReference type="ARBA" id="ARBA00048778"/>
    </source>
</evidence>
<evidence type="ECO:0000256" key="3">
    <source>
        <dbReference type="ARBA" id="ARBA00016942"/>
    </source>
</evidence>
<dbReference type="STRING" id="947166.A0A1D1UXI0"/>
<dbReference type="SMART" id="SM01024">
    <property type="entry name" value="BCS1_N"/>
    <property type="match status" value="1"/>
</dbReference>
<evidence type="ECO:0000256" key="4">
    <source>
        <dbReference type="ARBA" id="ARBA00022692"/>
    </source>
</evidence>
<proteinExistence type="inferred from homology"/>
<gene>
    <name evidence="19" type="primary">RvY_03227-1</name>
    <name evidence="19" type="synonym">RvY_03227.1</name>
    <name evidence="19" type="ORF">RvY_03227</name>
</gene>
<dbReference type="InterPro" id="IPR003593">
    <property type="entry name" value="AAA+_ATPase"/>
</dbReference>
<keyword evidence="9 16" id="KW-1133">Transmembrane helix</keyword>
<evidence type="ECO:0000256" key="15">
    <source>
        <dbReference type="SAM" id="MobiDB-lite"/>
    </source>
</evidence>
<dbReference type="GO" id="GO:0005743">
    <property type="term" value="C:mitochondrial inner membrane"/>
    <property type="evidence" value="ECO:0007669"/>
    <property type="project" value="UniProtKB-SubCell"/>
</dbReference>
<dbReference type="AlphaFoldDB" id="A0A1D1UXI0"/>
<reference evidence="19 20" key="1">
    <citation type="journal article" date="2016" name="Nat. Commun.">
        <title>Extremotolerant tardigrade genome and improved radiotolerance of human cultured cells by tardigrade-unique protein.</title>
        <authorList>
            <person name="Hashimoto T."/>
            <person name="Horikawa D.D."/>
            <person name="Saito Y."/>
            <person name="Kuwahara H."/>
            <person name="Kozuka-Hata H."/>
            <person name="Shin-I T."/>
            <person name="Minakuchi Y."/>
            <person name="Ohishi K."/>
            <person name="Motoyama A."/>
            <person name="Aizu T."/>
            <person name="Enomoto A."/>
            <person name="Kondo K."/>
            <person name="Tanaka S."/>
            <person name="Hara Y."/>
            <person name="Koshikawa S."/>
            <person name="Sagara H."/>
            <person name="Miura T."/>
            <person name="Yokobori S."/>
            <person name="Miyagawa K."/>
            <person name="Suzuki Y."/>
            <person name="Kubo T."/>
            <person name="Oyama M."/>
            <person name="Kohara Y."/>
            <person name="Fujiyama A."/>
            <person name="Arakawa K."/>
            <person name="Katayama T."/>
            <person name="Toyoda A."/>
            <person name="Kunieda T."/>
        </authorList>
    </citation>
    <scope>NUCLEOTIDE SEQUENCE [LARGE SCALE GENOMIC DNA]</scope>
    <source>
        <strain evidence="19 20">YOKOZUNA-1</strain>
    </source>
</reference>
<dbReference type="FunFam" id="3.40.50.300:FF:000768">
    <property type="entry name" value="Probable mitochondrial chaperone bcs1"/>
    <property type="match status" value="1"/>
</dbReference>
<feature type="domain" description="AAA+ ATPase" evidence="17">
    <location>
        <begin position="277"/>
        <end position="430"/>
    </location>
</feature>
<dbReference type="InterPro" id="IPR050747">
    <property type="entry name" value="Mitochondrial_chaperone_BCS1"/>
</dbReference>
<evidence type="ECO:0000256" key="11">
    <source>
        <dbReference type="ARBA" id="ARBA00023136"/>
    </source>
</evidence>
<dbReference type="InterPro" id="IPR003960">
    <property type="entry name" value="ATPase_AAA_CS"/>
</dbReference>
<evidence type="ECO:0000259" key="17">
    <source>
        <dbReference type="SMART" id="SM00382"/>
    </source>
</evidence>
<evidence type="ECO:0000256" key="12">
    <source>
        <dbReference type="ARBA" id="ARBA00032816"/>
    </source>
</evidence>
<organism evidence="19 20">
    <name type="scientific">Ramazzottius varieornatus</name>
    <name type="common">Water bear</name>
    <name type="synonym">Tardigrade</name>
    <dbReference type="NCBI Taxonomy" id="947166"/>
    <lineage>
        <taxon>Eukaryota</taxon>
        <taxon>Metazoa</taxon>
        <taxon>Ecdysozoa</taxon>
        <taxon>Tardigrada</taxon>
        <taxon>Eutardigrada</taxon>
        <taxon>Parachela</taxon>
        <taxon>Hypsibioidea</taxon>
        <taxon>Ramazzottiidae</taxon>
        <taxon>Ramazzottius</taxon>
    </lineage>
</organism>
<dbReference type="Pfam" id="PF00004">
    <property type="entry name" value="AAA"/>
    <property type="match status" value="2"/>
</dbReference>
<feature type="region of interest" description="Disordered" evidence="15">
    <location>
        <begin position="350"/>
        <end position="370"/>
    </location>
</feature>
<dbReference type="InterPro" id="IPR003959">
    <property type="entry name" value="ATPase_AAA_core"/>
</dbReference>
<evidence type="ECO:0000256" key="10">
    <source>
        <dbReference type="ARBA" id="ARBA00023128"/>
    </source>
</evidence>
<evidence type="ECO:0000313" key="20">
    <source>
        <dbReference type="Proteomes" id="UP000186922"/>
    </source>
</evidence>
<evidence type="ECO:0000313" key="19">
    <source>
        <dbReference type="EMBL" id="GAU90868.1"/>
    </source>
</evidence>
<evidence type="ECO:0000256" key="9">
    <source>
        <dbReference type="ARBA" id="ARBA00022989"/>
    </source>
</evidence>
<evidence type="ECO:0000256" key="16">
    <source>
        <dbReference type="SAM" id="Phobius"/>
    </source>
</evidence>
<dbReference type="GO" id="GO:0016887">
    <property type="term" value="F:ATP hydrolysis activity"/>
    <property type="evidence" value="ECO:0007669"/>
    <property type="project" value="InterPro"/>
</dbReference>
<evidence type="ECO:0000259" key="18">
    <source>
        <dbReference type="SMART" id="SM01024"/>
    </source>
</evidence>
<evidence type="ECO:0000256" key="14">
    <source>
        <dbReference type="RuleBase" id="RU003651"/>
    </source>
</evidence>
<dbReference type="Pfam" id="PF25426">
    <property type="entry name" value="AAA_lid_BCS1"/>
    <property type="match status" value="1"/>
</dbReference>
<evidence type="ECO:0000256" key="7">
    <source>
        <dbReference type="ARBA" id="ARBA00022801"/>
    </source>
</evidence>
<keyword evidence="11 16" id="KW-0472">Membrane</keyword>
<dbReference type="Proteomes" id="UP000186922">
    <property type="component" value="Unassembled WGS sequence"/>
</dbReference>
<accession>A0A1D1UXI0</accession>
<dbReference type="PROSITE" id="PS00674">
    <property type="entry name" value="AAA"/>
    <property type="match status" value="1"/>
</dbReference>
<keyword evidence="8 14" id="KW-0067">ATP-binding</keyword>
<evidence type="ECO:0000256" key="1">
    <source>
        <dbReference type="ARBA" id="ARBA00004434"/>
    </source>
</evidence>
<keyword evidence="5 14" id="KW-0547">Nucleotide-binding</keyword>
<protein>
    <recommendedName>
        <fullName evidence="3">Mitochondrial chaperone BCS1</fullName>
    </recommendedName>
    <alternativeName>
        <fullName evidence="12">BCS1-like protein</fullName>
    </alternativeName>
</protein>
<dbReference type="PANTHER" id="PTHR23070">
    <property type="entry name" value="BCS1 AAA-TYPE ATPASE"/>
    <property type="match status" value="1"/>
</dbReference>
<dbReference type="Gene3D" id="3.40.50.300">
    <property type="entry name" value="P-loop containing nucleotide triphosphate hydrolases"/>
    <property type="match status" value="1"/>
</dbReference>
<feature type="transmembrane region" description="Helical" evidence="16">
    <location>
        <begin position="63"/>
        <end position="86"/>
    </location>
</feature>
<evidence type="ECO:0000256" key="5">
    <source>
        <dbReference type="ARBA" id="ARBA00022741"/>
    </source>
</evidence>
<dbReference type="GO" id="GO:0005524">
    <property type="term" value="F:ATP binding"/>
    <property type="evidence" value="ECO:0007669"/>
    <property type="project" value="UniProtKB-KW"/>
</dbReference>
<sequence>MLLTAGLGNLIPENLNFGGGFGLATILTVLFPYIEKVIIHLFDFDISAHISALFDQSTVVGKLLGGNSVLGASFGIVGVGAFIAFLQQIWNSVHNLYIDYFSISLEIPSSDSSYWEVLEWVHERQMKNPKHLSLQTETRQTSTGKWESQHDFVPSVGTHKFRFQGKKFQIDRKRSEKTEDMYSVNRLENIVLSAMGKDTSVFREMLAEVKKFKEVKNEGKTIIYTAAQGCWQSAGHGKRKRPLNSVILDDGIAEKILEDIEDFMNSAEWYTEFGVPYRRGYLLYGPPGTGKTSFISAVAGKFDLNVCIVNLSDKSLNDEGFNRLLIDAPENSLILLEDVDAAFKSREIESTTTKRSNMEEEKGPTASGSTATAFEGMNRLTFSGLLNALDGVASAEGRILFMTTNYVERLDPALIRPGRVDCRQYVGYATKHQLERMFRRFYRKASDEEVRRFVRNVLEMSEKPEISLAQLQGLFLRYKSDPAAIFSGLSMLFDKD</sequence>
<keyword evidence="6" id="KW-0999">Mitochondrion inner membrane</keyword>
<feature type="domain" description="BCS1 N-terminal" evidence="18">
    <location>
        <begin position="77"/>
        <end position="246"/>
    </location>
</feature>
<keyword evidence="20" id="KW-1185">Reference proteome</keyword>
<dbReference type="InterPro" id="IPR014851">
    <property type="entry name" value="BCS1_N"/>
</dbReference>